<dbReference type="EMBL" id="BAABJX010000036">
    <property type="protein sequence ID" value="GAA4838474.1"/>
    <property type="molecule type" value="Genomic_DNA"/>
</dbReference>
<protein>
    <submittedName>
        <fullName evidence="2">Uncharacterized protein</fullName>
    </submittedName>
</protein>
<evidence type="ECO:0000256" key="1">
    <source>
        <dbReference type="SAM" id="MobiDB-lite"/>
    </source>
</evidence>
<organism evidence="2 3">
    <name type="scientific">Algivirga pacifica</name>
    <dbReference type="NCBI Taxonomy" id="1162670"/>
    <lineage>
        <taxon>Bacteria</taxon>
        <taxon>Pseudomonadati</taxon>
        <taxon>Bacteroidota</taxon>
        <taxon>Cytophagia</taxon>
        <taxon>Cytophagales</taxon>
        <taxon>Flammeovirgaceae</taxon>
        <taxon>Algivirga</taxon>
    </lineage>
</organism>
<name>A0ABP9DBC1_9BACT</name>
<feature type="compositionally biased region" description="Basic and acidic residues" evidence="1">
    <location>
        <begin position="53"/>
        <end position="63"/>
    </location>
</feature>
<dbReference type="Proteomes" id="UP001500298">
    <property type="component" value="Unassembled WGS sequence"/>
</dbReference>
<proteinExistence type="predicted"/>
<comment type="caution">
    <text evidence="2">The sequence shown here is derived from an EMBL/GenBank/DDBJ whole genome shotgun (WGS) entry which is preliminary data.</text>
</comment>
<feature type="region of interest" description="Disordered" evidence="1">
    <location>
        <begin position="43"/>
        <end position="63"/>
    </location>
</feature>
<keyword evidence="3" id="KW-1185">Reference proteome</keyword>
<evidence type="ECO:0000313" key="2">
    <source>
        <dbReference type="EMBL" id="GAA4838474.1"/>
    </source>
</evidence>
<reference evidence="3" key="1">
    <citation type="journal article" date="2019" name="Int. J. Syst. Evol. Microbiol.">
        <title>The Global Catalogue of Microorganisms (GCM) 10K type strain sequencing project: providing services to taxonomists for standard genome sequencing and annotation.</title>
        <authorList>
            <consortium name="The Broad Institute Genomics Platform"/>
            <consortium name="The Broad Institute Genome Sequencing Center for Infectious Disease"/>
            <person name="Wu L."/>
            <person name="Ma J."/>
        </authorList>
    </citation>
    <scope>NUCLEOTIDE SEQUENCE [LARGE SCALE GENOMIC DNA]</scope>
    <source>
        <strain evidence="3">JCM 18326</strain>
    </source>
</reference>
<accession>A0ABP9DBC1</accession>
<sequence>MLYVSMQKWVQENTQNTTTLSGLQTKEVKLKIKKVFSRLYQGTGSGKYQRRGNASDEAHSVIG</sequence>
<evidence type="ECO:0000313" key="3">
    <source>
        <dbReference type="Proteomes" id="UP001500298"/>
    </source>
</evidence>
<gene>
    <name evidence="2" type="ORF">GCM10023331_24600</name>
</gene>